<dbReference type="GO" id="GO:0004106">
    <property type="term" value="F:chorismate mutase activity"/>
    <property type="evidence" value="ECO:0007669"/>
    <property type="project" value="UniProtKB-EC"/>
</dbReference>
<dbReference type="InterPro" id="IPR002701">
    <property type="entry name" value="CM_II_prokaryot"/>
</dbReference>
<dbReference type="Gene3D" id="1.20.59.10">
    <property type="entry name" value="Chorismate mutase"/>
    <property type="match status" value="1"/>
</dbReference>
<dbReference type="UniPathway" id="UPA00120">
    <property type="reaction ID" value="UER00203"/>
</dbReference>
<dbReference type="Proteomes" id="UP000220914">
    <property type="component" value="Unassembled WGS sequence"/>
</dbReference>
<dbReference type="EMBL" id="PDCP01000011">
    <property type="protein sequence ID" value="PEG40194.1"/>
    <property type="molecule type" value="Genomic_DNA"/>
</dbReference>
<dbReference type="SUPFAM" id="SSF48600">
    <property type="entry name" value="Chorismate mutase II"/>
    <property type="match status" value="1"/>
</dbReference>
<dbReference type="RefSeq" id="WP_097939558.1">
    <property type="nucleotide sequence ID" value="NZ_BLKS01000004.1"/>
</dbReference>
<dbReference type="PANTHER" id="PTHR38041">
    <property type="entry name" value="CHORISMATE MUTASE"/>
    <property type="match status" value="1"/>
</dbReference>
<comment type="function">
    <text evidence="5">Catalyzes the Claisen rearrangement of chorismate to prephenate.</text>
</comment>
<dbReference type="GO" id="GO:0009697">
    <property type="term" value="P:salicylic acid biosynthetic process"/>
    <property type="evidence" value="ECO:0007669"/>
    <property type="project" value="TreeGrafter"/>
</dbReference>
<dbReference type="OrthoDB" id="3825510at2"/>
<comment type="catalytic activity">
    <reaction evidence="5">
        <text>chorismate = prephenate</text>
        <dbReference type="Rhea" id="RHEA:13897"/>
        <dbReference type="ChEBI" id="CHEBI:29748"/>
        <dbReference type="ChEBI" id="CHEBI:29934"/>
        <dbReference type="EC" id="5.4.99.5"/>
    </reaction>
</comment>
<protein>
    <recommendedName>
        <fullName evidence="2 5">Chorismate mutase</fullName>
        <ecNumber evidence="2 5">5.4.99.5</ecNumber>
    </recommendedName>
</protein>
<dbReference type="NCBIfam" id="NF006741">
    <property type="entry name" value="PRK09269.1"/>
    <property type="match status" value="1"/>
</dbReference>
<dbReference type="InterPro" id="IPR051331">
    <property type="entry name" value="Chorismate_mutase-related"/>
</dbReference>
<dbReference type="GO" id="GO:0046417">
    <property type="term" value="P:chorismate metabolic process"/>
    <property type="evidence" value="ECO:0007669"/>
    <property type="project" value="InterPro"/>
</dbReference>
<sequence>MTRNRTAAFLVTGSMLSGLLAMPATAQAADSPLYRLVDTAAQRLATADPVAASKWLTGGSITDTQRANQVLDSVAADASAHGIDANYVRRVFTDQIGATEGIEYSRFAQWKFDPAGAPTTAPDLSASRTEIDGYNKTMVNEIAQQWNSLHAPTCRVELQQATDAVAAGRHLDPLYRQALESATRSYC</sequence>
<comment type="pathway">
    <text evidence="1 5">Metabolic intermediate biosynthesis; prephenate biosynthesis; prephenate from chorismate: step 1/1.</text>
</comment>
<dbReference type="PROSITE" id="PS51168">
    <property type="entry name" value="CHORISMATE_MUT_2"/>
    <property type="match status" value="1"/>
</dbReference>
<dbReference type="InterPro" id="IPR036979">
    <property type="entry name" value="CM_dom_sf"/>
</dbReference>
<evidence type="ECO:0000256" key="6">
    <source>
        <dbReference type="SAM" id="SignalP"/>
    </source>
</evidence>
<accession>A0A2A7N8H0</accession>
<evidence type="ECO:0000256" key="4">
    <source>
        <dbReference type="ARBA" id="ARBA00023235"/>
    </source>
</evidence>
<dbReference type="InterPro" id="IPR008240">
    <property type="entry name" value="Chorismate_mutase_periplasmic"/>
</dbReference>
<gene>
    <name evidence="8" type="ORF">CQY20_08070</name>
</gene>
<dbReference type="PANTHER" id="PTHR38041:SF2">
    <property type="entry name" value="SECRETED CHORISMATE MUTASE"/>
    <property type="match status" value="1"/>
</dbReference>
<dbReference type="AlphaFoldDB" id="A0A2A7N8H0"/>
<feature type="chain" id="PRO_5012766556" description="Chorismate mutase" evidence="6">
    <location>
        <begin position="29"/>
        <end position="187"/>
    </location>
</feature>
<evidence type="ECO:0000259" key="7">
    <source>
        <dbReference type="PROSITE" id="PS51168"/>
    </source>
</evidence>
<dbReference type="PIRSF" id="PIRSF026640">
    <property type="entry name" value="Peripl_chor_mut"/>
    <property type="match status" value="1"/>
</dbReference>
<feature type="signal peptide" evidence="6">
    <location>
        <begin position="1"/>
        <end position="28"/>
    </location>
</feature>
<evidence type="ECO:0000313" key="8">
    <source>
        <dbReference type="EMBL" id="PEG40194.1"/>
    </source>
</evidence>
<evidence type="ECO:0000256" key="3">
    <source>
        <dbReference type="ARBA" id="ARBA00022729"/>
    </source>
</evidence>
<keyword evidence="9" id="KW-1185">Reference proteome</keyword>
<dbReference type="Pfam" id="PF01817">
    <property type="entry name" value="CM_2"/>
    <property type="match status" value="1"/>
</dbReference>
<keyword evidence="4 5" id="KW-0413">Isomerase</keyword>
<proteinExistence type="predicted"/>
<dbReference type="InterPro" id="IPR036263">
    <property type="entry name" value="Chorismate_II_sf"/>
</dbReference>
<dbReference type="EC" id="5.4.99.5" evidence="2 5"/>
<evidence type="ECO:0000256" key="1">
    <source>
        <dbReference type="ARBA" id="ARBA00004817"/>
    </source>
</evidence>
<feature type="domain" description="Chorismate mutase" evidence="7">
    <location>
        <begin position="13"/>
        <end position="107"/>
    </location>
</feature>
<evidence type="ECO:0000256" key="2">
    <source>
        <dbReference type="ARBA" id="ARBA00012404"/>
    </source>
</evidence>
<dbReference type="NCBIfam" id="TIGR01806">
    <property type="entry name" value="CM_mono2"/>
    <property type="match status" value="1"/>
</dbReference>
<evidence type="ECO:0000256" key="5">
    <source>
        <dbReference type="PIRNR" id="PIRNR026640"/>
    </source>
</evidence>
<dbReference type="SMART" id="SM00830">
    <property type="entry name" value="CM_2"/>
    <property type="match status" value="1"/>
</dbReference>
<comment type="caution">
    <text evidence="8">The sequence shown here is derived from an EMBL/GenBank/DDBJ whole genome shotgun (WGS) entry which is preliminary data.</text>
</comment>
<evidence type="ECO:0000313" key="9">
    <source>
        <dbReference type="Proteomes" id="UP000220914"/>
    </source>
</evidence>
<name>A0A2A7N8H0_MYCAG</name>
<organism evidence="8 9">
    <name type="scientific">Mycolicibacterium agri</name>
    <name type="common">Mycobacterium agri</name>
    <dbReference type="NCBI Taxonomy" id="36811"/>
    <lineage>
        <taxon>Bacteria</taxon>
        <taxon>Bacillati</taxon>
        <taxon>Actinomycetota</taxon>
        <taxon>Actinomycetes</taxon>
        <taxon>Mycobacteriales</taxon>
        <taxon>Mycobacteriaceae</taxon>
        <taxon>Mycolicibacterium</taxon>
    </lineage>
</organism>
<reference evidence="8 9" key="1">
    <citation type="submission" date="2017-10" db="EMBL/GenBank/DDBJ databases">
        <title>The new phylogeny of genus Mycobacterium.</title>
        <authorList>
            <person name="Tortoli E."/>
            <person name="Trovato A."/>
            <person name="Cirillo D.M."/>
        </authorList>
    </citation>
    <scope>NUCLEOTIDE SEQUENCE [LARGE SCALE GENOMIC DNA]</scope>
    <source>
        <strain evidence="8 9">CCUG37673</strain>
    </source>
</reference>
<keyword evidence="3 6" id="KW-0732">Signal</keyword>